<comment type="caution">
    <text evidence="1">The sequence shown here is derived from an EMBL/GenBank/DDBJ whole genome shotgun (WGS) entry which is preliminary data.</text>
</comment>
<sequence length="40" mass="4712">EFEKALFTSVQTNLELIGYYNNLHDQYKAKISHINSKLLK</sequence>
<dbReference type="Proteomes" id="UP000789920">
    <property type="component" value="Unassembled WGS sequence"/>
</dbReference>
<evidence type="ECO:0000313" key="1">
    <source>
        <dbReference type="EMBL" id="CAG8470992.1"/>
    </source>
</evidence>
<name>A0ACA9KFN9_9GLOM</name>
<organism evidence="1 2">
    <name type="scientific">Racocetra persica</name>
    <dbReference type="NCBI Taxonomy" id="160502"/>
    <lineage>
        <taxon>Eukaryota</taxon>
        <taxon>Fungi</taxon>
        <taxon>Fungi incertae sedis</taxon>
        <taxon>Mucoromycota</taxon>
        <taxon>Glomeromycotina</taxon>
        <taxon>Glomeromycetes</taxon>
        <taxon>Diversisporales</taxon>
        <taxon>Gigasporaceae</taxon>
        <taxon>Racocetra</taxon>
    </lineage>
</organism>
<reference evidence="1" key="1">
    <citation type="submission" date="2021-06" db="EMBL/GenBank/DDBJ databases">
        <authorList>
            <person name="Kallberg Y."/>
            <person name="Tangrot J."/>
            <person name="Rosling A."/>
        </authorList>
    </citation>
    <scope>NUCLEOTIDE SEQUENCE</scope>
    <source>
        <strain evidence="1">MA461A</strain>
    </source>
</reference>
<feature type="non-terminal residue" evidence="1">
    <location>
        <position position="1"/>
    </location>
</feature>
<keyword evidence="2" id="KW-1185">Reference proteome</keyword>
<dbReference type="EMBL" id="CAJVQC010000450">
    <property type="protein sequence ID" value="CAG8470992.1"/>
    <property type="molecule type" value="Genomic_DNA"/>
</dbReference>
<accession>A0ACA9KFN9</accession>
<protein>
    <submittedName>
        <fullName evidence="1">13652_t:CDS:1</fullName>
    </submittedName>
</protein>
<proteinExistence type="predicted"/>
<gene>
    <name evidence="1" type="ORF">RPERSI_LOCUS579</name>
</gene>
<evidence type="ECO:0000313" key="2">
    <source>
        <dbReference type="Proteomes" id="UP000789920"/>
    </source>
</evidence>